<dbReference type="SUPFAM" id="SSF56542">
    <property type="entry name" value="Substrate-binding domain of HMG-CoA reductase"/>
    <property type="match status" value="1"/>
</dbReference>
<keyword evidence="3 4" id="KW-0560">Oxidoreductase</keyword>
<comment type="similarity">
    <text evidence="1 4">Belongs to the HMG-CoA reductase family.</text>
</comment>
<reference evidence="5 6" key="1">
    <citation type="journal article" date="2016" name="Environ. Microbiol.">
        <title>Genomic resolution of a cold subsurface aquifer community provides metabolic insights for novel microbes adapted to high CO concentrations.</title>
        <authorList>
            <person name="Probst A.J."/>
            <person name="Castelle C.J."/>
            <person name="Singh A."/>
            <person name="Brown C.T."/>
            <person name="Anantharaman K."/>
            <person name="Sharon I."/>
            <person name="Hug L.A."/>
            <person name="Burstein D."/>
            <person name="Emerson J.B."/>
            <person name="Thomas B.C."/>
            <person name="Banfield J.F."/>
        </authorList>
    </citation>
    <scope>NUCLEOTIDE SEQUENCE [LARGE SCALE GENOMIC DNA]</scope>
    <source>
        <strain evidence="5">CG2_30_54_11</strain>
    </source>
</reference>
<gene>
    <name evidence="5" type="ORF">AUK40_01565</name>
</gene>
<dbReference type="Gene3D" id="1.10.3270.10">
    <property type="entry name" value="HMGR, N-terminal domain"/>
    <property type="match status" value="1"/>
</dbReference>
<dbReference type="InterPro" id="IPR002202">
    <property type="entry name" value="HMG_CoA_Rdtase"/>
</dbReference>
<dbReference type="NCBIfam" id="TIGR00533">
    <property type="entry name" value="HMG_CoA_R_NADP"/>
    <property type="match status" value="1"/>
</dbReference>
<dbReference type="Gene3D" id="3.30.70.420">
    <property type="entry name" value="Hydroxymethylglutaryl-CoA reductase, class I/II, NAD/NADP-binding domain"/>
    <property type="match status" value="1"/>
</dbReference>
<dbReference type="AlphaFoldDB" id="A0A1J5J4G1"/>
<accession>A0A1J5J4G1</accession>
<dbReference type="GO" id="GO:0015936">
    <property type="term" value="P:coenzyme A metabolic process"/>
    <property type="evidence" value="ECO:0007669"/>
    <property type="project" value="InterPro"/>
</dbReference>
<dbReference type="PANTHER" id="PTHR10572">
    <property type="entry name" value="3-HYDROXY-3-METHYLGLUTARYL-COENZYME A REDUCTASE"/>
    <property type="match status" value="1"/>
</dbReference>
<evidence type="ECO:0000256" key="1">
    <source>
        <dbReference type="ARBA" id="ARBA00007661"/>
    </source>
</evidence>
<dbReference type="InterPro" id="IPR009023">
    <property type="entry name" value="HMG_CoA_Rdtase_NAD(P)-bd_sf"/>
</dbReference>
<dbReference type="InterPro" id="IPR023282">
    <property type="entry name" value="HMG_CoA_Rdtase_N"/>
</dbReference>
<dbReference type="InterPro" id="IPR009029">
    <property type="entry name" value="HMG_CoA_Rdtase_sub-bd_dom_sf"/>
</dbReference>
<keyword evidence="2" id="KW-0521">NADP</keyword>
<dbReference type="Pfam" id="PF00368">
    <property type="entry name" value="HMG-CoA_red"/>
    <property type="match status" value="1"/>
</dbReference>
<dbReference type="CDD" id="cd00643">
    <property type="entry name" value="HMG-CoA_reductase_classI"/>
    <property type="match status" value="1"/>
</dbReference>
<dbReference type="GO" id="GO:0016126">
    <property type="term" value="P:sterol biosynthetic process"/>
    <property type="evidence" value="ECO:0007669"/>
    <property type="project" value="TreeGrafter"/>
</dbReference>
<dbReference type="InterPro" id="IPR004554">
    <property type="entry name" value="HMG_CoA_Rdtase_eu_arc"/>
</dbReference>
<dbReference type="InterPro" id="IPR023074">
    <property type="entry name" value="HMG_CoA_Rdtase_cat_sf"/>
</dbReference>
<organism evidence="5 6">
    <name type="scientific">Candidatus Wirthbacteria bacterium CG2_30_54_11</name>
    <dbReference type="NCBI Taxonomy" id="1817892"/>
    <lineage>
        <taxon>Bacteria</taxon>
        <taxon>Candidatus Wirthbacteria</taxon>
    </lineage>
</organism>
<proteinExistence type="inferred from homology"/>
<sequence>MGKADIDTLIEKKVKLHQIDQHTASQQEATELRRALIERLTGKSLSHLGLRSFDDDPVVKKNVENLIGAVSIPVGITAPLMMRGQFAQGEFYVPLATTEKSLVASTSRGCRALTLSGGVKAKVLKDRMTRAPLFVVQSLEQAIGVAEWIENHHEVLQQKIDECSSHTRLESARSWIIGLNLFVRFEFSTGDAMGMNMTTKAADVMGRYLVEQFPGLRFVTVSSNICVDKKPSALNFIEGRGKTVVAECLLPASIVREVLKTTIEGMAEVNYRKNLIGSAQAGSYGFNAHFANLVAATFIATGQDPAQVVSGSMGFTLLEKVGDSLHASVTMPSLEVATVGGGTRLPSQQDALRLLGVEGAGEPSGSNACKLAEIIAGVVLAGELSLIAAQVEHSLAKAHSIT</sequence>
<dbReference type="Gene3D" id="3.90.770.10">
    <property type="entry name" value="3-hydroxy-3-methylglutaryl-coenzyme A Reductase, Chain A, domain 2"/>
    <property type="match status" value="1"/>
</dbReference>
<evidence type="ECO:0000256" key="4">
    <source>
        <dbReference type="RuleBase" id="RU361219"/>
    </source>
</evidence>
<protein>
    <recommendedName>
        <fullName evidence="4">3-hydroxy-3-methylglutaryl coenzyme A reductase</fullName>
        <shortName evidence="4">HMG-CoA reductase</shortName>
    </recommendedName>
</protein>
<evidence type="ECO:0000256" key="3">
    <source>
        <dbReference type="ARBA" id="ARBA00023002"/>
    </source>
</evidence>
<dbReference type="FunFam" id="3.30.70.420:FF:000001">
    <property type="entry name" value="3-hydroxy-3-methylglutaryl coenzyme A reductase"/>
    <property type="match status" value="1"/>
</dbReference>
<dbReference type="GO" id="GO:0008299">
    <property type="term" value="P:isoprenoid biosynthetic process"/>
    <property type="evidence" value="ECO:0007669"/>
    <property type="project" value="InterPro"/>
</dbReference>
<dbReference type="PANTHER" id="PTHR10572:SF24">
    <property type="entry name" value="3-HYDROXY-3-METHYLGLUTARYL-COENZYME A REDUCTASE"/>
    <property type="match status" value="1"/>
</dbReference>
<dbReference type="GO" id="GO:0004420">
    <property type="term" value="F:hydroxymethylglutaryl-CoA reductase (NADPH) activity"/>
    <property type="evidence" value="ECO:0007669"/>
    <property type="project" value="InterPro"/>
</dbReference>
<comment type="caution">
    <text evidence="5">The sequence shown here is derived from an EMBL/GenBank/DDBJ whole genome shotgun (WGS) entry which is preliminary data.</text>
</comment>
<dbReference type="PROSITE" id="PS50065">
    <property type="entry name" value="HMG_COA_REDUCTASE_4"/>
    <property type="match status" value="1"/>
</dbReference>
<dbReference type="EMBL" id="MNZT01000028">
    <property type="protein sequence ID" value="OIP98408.1"/>
    <property type="molecule type" value="Genomic_DNA"/>
</dbReference>
<evidence type="ECO:0000256" key="2">
    <source>
        <dbReference type="ARBA" id="ARBA00022857"/>
    </source>
</evidence>
<dbReference type="STRING" id="1817892.AUK40_01565"/>
<evidence type="ECO:0000313" key="6">
    <source>
        <dbReference type="Proteomes" id="UP000183245"/>
    </source>
</evidence>
<dbReference type="Proteomes" id="UP000183245">
    <property type="component" value="Unassembled WGS sequence"/>
</dbReference>
<dbReference type="SUPFAM" id="SSF55035">
    <property type="entry name" value="NAD-binding domain of HMG-CoA reductase"/>
    <property type="match status" value="1"/>
</dbReference>
<evidence type="ECO:0000313" key="5">
    <source>
        <dbReference type="EMBL" id="OIP98408.1"/>
    </source>
</evidence>
<dbReference type="PRINTS" id="PR00071">
    <property type="entry name" value="HMGCOARDTASE"/>
</dbReference>
<name>A0A1J5J4G1_9BACT</name>